<dbReference type="AlphaFoldDB" id="E3NUW0"/>
<dbReference type="InterPro" id="IPR032817">
    <property type="entry name" value="Mon2_C"/>
</dbReference>
<dbReference type="OrthoDB" id="294853at2759"/>
<dbReference type="STRING" id="31234.E3NUW0"/>
<proteinExistence type="predicted"/>
<gene>
    <name evidence="2" type="ORF">CRE_13228</name>
</gene>
<protein>
    <recommendedName>
        <fullName evidence="1">Mon2 C-terminal domain-containing protein</fullName>
    </recommendedName>
</protein>
<dbReference type="Pfam" id="PF16206">
    <property type="entry name" value="Mon2_C"/>
    <property type="match status" value="1"/>
</dbReference>
<evidence type="ECO:0000259" key="1">
    <source>
        <dbReference type="Pfam" id="PF16206"/>
    </source>
</evidence>
<reference evidence="2" key="1">
    <citation type="submission" date="2007-07" db="EMBL/GenBank/DDBJ databases">
        <title>PCAP assembly of the Caenorhabditis remanei genome.</title>
        <authorList>
            <consortium name="The Caenorhabditis remanei Sequencing Consortium"/>
            <person name="Wilson R.K."/>
        </authorList>
    </citation>
    <scope>NUCLEOTIDE SEQUENCE [LARGE SCALE GENOMIC DNA]</scope>
    <source>
        <strain evidence="2">PB4641</strain>
    </source>
</reference>
<dbReference type="OMA" id="YEAVTQW"/>
<dbReference type="EMBL" id="DS270704">
    <property type="protein sequence ID" value="EFO96551.1"/>
    <property type="molecule type" value="Genomic_DNA"/>
</dbReference>
<dbReference type="HOGENOM" id="CLU_1125431_0_0_1"/>
<dbReference type="Proteomes" id="UP000008281">
    <property type="component" value="Unassembled WGS sequence"/>
</dbReference>
<dbReference type="eggNOG" id="KOG1848">
    <property type="taxonomic scope" value="Eukaryota"/>
</dbReference>
<feature type="domain" description="Mon2 C-terminal" evidence="1">
    <location>
        <begin position="3"/>
        <end position="219"/>
    </location>
</feature>
<keyword evidence="3" id="KW-1185">Reference proteome</keyword>
<evidence type="ECO:0000313" key="2">
    <source>
        <dbReference type="EMBL" id="EFO96551.1"/>
    </source>
</evidence>
<sequence length="247" mass="28012">MERWLFTPNKSNRLAADERKRDELMECQAIEIIRSEMLAYASRLPHEDVQRLISLLHRGSISQTDSTDVLDSHTQRNELAKACFDALLMSTDGAQADTEEEDTRGILGNVAVTSLLQRCTQVSIRLPITRSVLFRRMGDRASIKIMNLFQVMSDFCKDWSAAGDLRLPRSRILEIISALQAIDSLIARLARDPRMTELYSQLVSLFPSVVDVMPCCHADAQLEQQLIKTIKSYQTLFLLQNIPQSTV</sequence>
<evidence type="ECO:0000313" key="3">
    <source>
        <dbReference type="Proteomes" id="UP000008281"/>
    </source>
</evidence>
<accession>E3NUW0</accession>
<organism evidence="3">
    <name type="scientific">Caenorhabditis remanei</name>
    <name type="common">Caenorhabditis vulgaris</name>
    <dbReference type="NCBI Taxonomy" id="31234"/>
    <lineage>
        <taxon>Eukaryota</taxon>
        <taxon>Metazoa</taxon>
        <taxon>Ecdysozoa</taxon>
        <taxon>Nematoda</taxon>
        <taxon>Chromadorea</taxon>
        <taxon>Rhabditida</taxon>
        <taxon>Rhabditina</taxon>
        <taxon>Rhabditomorpha</taxon>
        <taxon>Rhabditoidea</taxon>
        <taxon>Rhabditidae</taxon>
        <taxon>Peloderinae</taxon>
        <taxon>Caenorhabditis</taxon>
    </lineage>
</organism>
<name>E3NUW0_CAERE</name>
<dbReference type="InParanoid" id="E3NUW0"/>